<organism evidence="3">
    <name type="scientific">uncultured Dysgonomonas sp</name>
    <dbReference type="NCBI Taxonomy" id="206096"/>
    <lineage>
        <taxon>Bacteria</taxon>
        <taxon>Pseudomonadati</taxon>
        <taxon>Bacteroidota</taxon>
        <taxon>Bacteroidia</taxon>
        <taxon>Bacteroidales</taxon>
        <taxon>Dysgonomonadaceae</taxon>
        <taxon>Dysgonomonas</taxon>
        <taxon>environmental samples</taxon>
    </lineage>
</organism>
<feature type="signal peptide" evidence="1">
    <location>
        <begin position="1"/>
        <end position="22"/>
    </location>
</feature>
<evidence type="ECO:0000259" key="2">
    <source>
        <dbReference type="Pfam" id="PF13568"/>
    </source>
</evidence>
<dbReference type="InterPro" id="IPR011250">
    <property type="entry name" value="OMP/PagP_B-barrel"/>
</dbReference>
<dbReference type="SUPFAM" id="SSF56925">
    <property type="entry name" value="OMPA-like"/>
    <property type="match status" value="1"/>
</dbReference>
<keyword evidence="1" id="KW-0732">Signal</keyword>
<dbReference type="InterPro" id="IPR025665">
    <property type="entry name" value="Beta-barrel_OMP_2"/>
</dbReference>
<feature type="domain" description="Outer membrane protein beta-barrel" evidence="2">
    <location>
        <begin position="21"/>
        <end position="213"/>
    </location>
</feature>
<evidence type="ECO:0000256" key="1">
    <source>
        <dbReference type="SAM" id="SignalP"/>
    </source>
</evidence>
<dbReference type="Pfam" id="PF13568">
    <property type="entry name" value="OMP_b-brl_2"/>
    <property type="match status" value="1"/>
</dbReference>
<dbReference type="RefSeq" id="WP_296941043.1">
    <property type="nucleotide sequence ID" value="NZ_LT599032.1"/>
</dbReference>
<dbReference type="EMBL" id="FLUM01000001">
    <property type="protein sequence ID" value="SBV98889.1"/>
    <property type="molecule type" value="Genomic_DNA"/>
</dbReference>
<accession>A0A212JHF9</accession>
<feature type="chain" id="PRO_5012645801" description="Outer membrane protein beta-barrel domain-containing protein" evidence="1">
    <location>
        <begin position="23"/>
        <end position="233"/>
    </location>
</feature>
<sequence length="233" mass="26438">MRQIIKITLASILLIAGLSANAQEKKFLFGVKAGFVFSDLSEYSYNTKIKHSFTGGLTFDYFLNRDLYLSSAIEFANKGAKYDLLNKDENEGTSLSIKKSTVAANYLQIPVHVGYKIDLSEKTRLMVQAGPYIAYGIDGQTELGDEVVIRTPEGTTTMNLNDYIKMIDGWRRGEETFSDTHFREFDWGIGIGLGVEYEHVNISFKYDFGLYDISREDKKVKNRNAYVTLGYKF</sequence>
<evidence type="ECO:0000313" key="3">
    <source>
        <dbReference type="EMBL" id="SBV98889.1"/>
    </source>
</evidence>
<reference evidence="3" key="1">
    <citation type="submission" date="2016-04" db="EMBL/GenBank/DDBJ databases">
        <authorList>
            <person name="Evans L.H."/>
            <person name="Alamgir A."/>
            <person name="Owens N."/>
            <person name="Weber N.D."/>
            <person name="Virtaneva K."/>
            <person name="Barbian K."/>
            <person name="Babar A."/>
            <person name="Rosenke K."/>
        </authorList>
    </citation>
    <scope>NUCLEOTIDE SEQUENCE</scope>
    <source>
        <strain evidence="3">86-1</strain>
    </source>
</reference>
<proteinExistence type="predicted"/>
<dbReference type="AlphaFoldDB" id="A0A212JHF9"/>
<gene>
    <name evidence="3" type="ORF">KL86DYS1_12293</name>
</gene>
<protein>
    <recommendedName>
        <fullName evidence="2">Outer membrane protein beta-barrel domain-containing protein</fullName>
    </recommendedName>
</protein>
<name>A0A212JHF9_9BACT</name>